<gene>
    <name evidence="4" type="ORF">DYBT9623_01584</name>
</gene>
<evidence type="ECO:0000313" key="5">
    <source>
        <dbReference type="Proteomes" id="UP000679725"/>
    </source>
</evidence>
<feature type="domain" description="Peptidase S74" evidence="3">
    <location>
        <begin position="356"/>
        <end position="450"/>
    </location>
</feature>
<dbReference type="RefSeq" id="WP_215232971.1">
    <property type="nucleotide sequence ID" value="NZ_CAJRAU010000002.1"/>
</dbReference>
<name>A0ABN7R8T2_9BACT</name>
<dbReference type="InterPro" id="IPR036388">
    <property type="entry name" value="WH-like_DNA-bd_sf"/>
</dbReference>
<evidence type="ECO:0000256" key="2">
    <source>
        <dbReference type="SAM" id="SignalP"/>
    </source>
</evidence>
<keyword evidence="5" id="KW-1185">Reference proteome</keyword>
<reference evidence="4 5" key="1">
    <citation type="submission" date="2021-04" db="EMBL/GenBank/DDBJ databases">
        <authorList>
            <person name="Rodrigo-Torres L."/>
            <person name="Arahal R. D."/>
            <person name="Lucena T."/>
        </authorList>
    </citation>
    <scope>NUCLEOTIDE SEQUENCE [LARGE SCALE GENOMIC DNA]</scope>
    <source>
        <strain evidence="4 5">CECT 9623</strain>
    </source>
</reference>
<protein>
    <recommendedName>
        <fullName evidence="3">Peptidase S74 domain-containing protein</fullName>
    </recommendedName>
</protein>
<dbReference type="Gene3D" id="2.150.10.10">
    <property type="entry name" value="Serralysin-like metalloprotease, C-terminal"/>
    <property type="match status" value="1"/>
</dbReference>
<feature type="chain" id="PRO_5045587550" description="Peptidase S74 domain-containing protein" evidence="2">
    <location>
        <begin position="36"/>
        <end position="490"/>
    </location>
</feature>
<accession>A0ABN7R8T2</accession>
<dbReference type="InterPro" id="IPR011049">
    <property type="entry name" value="Serralysin-like_metalloprot_C"/>
</dbReference>
<keyword evidence="2" id="KW-0732">Signal</keyword>
<sequence>MKNQYTFMRKRLFKLQWKICCLICLVSLISLTAQAQAPNQFSFQGVARDASGKVIANGNVTVAIEIKLSPNGGTIVEEIHDALTTGTGVFTIQIGSGGGNLADVNWDAGPKFLNVKIDPSGGNDLSDYIDLGSTQLLSVPYALMANVAAKLPELDPISQVGVFGQGKTLNTISTAPSLIWYPRKDAFKVGQGAVNENSFGAHSVALGDRSIASANYSTAIGLETIANVEGGTVLGKFNNIPLIDLEGNQDNRLLQIGNGMNDENRSNALTMMKDGKTGIGTNVLNPKYLLDIGGRARIKHTNETAGIHFNNSANVESGFVGMRNDDHIGFFIGGKWSFYVNGAGEGYLNGSIMQTSDRRLKRNFSPVTNSLSKLSNITGQHYFWKDTTKSQELQTGLIAQEVEQYFPELVTTDDKGFKAVNYIGLIPHLIESVKTLKAQTEVIGALEKKLESVTARETQMRDEIKASLLRELRSELSNIKAANNSNQQSK</sequence>
<proteinExistence type="predicted"/>
<evidence type="ECO:0000256" key="1">
    <source>
        <dbReference type="SAM" id="Coils"/>
    </source>
</evidence>
<dbReference type="Gene3D" id="1.10.10.10">
    <property type="entry name" value="Winged helix-like DNA-binding domain superfamily/Winged helix DNA-binding domain"/>
    <property type="match status" value="1"/>
</dbReference>
<dbReference type="InterPro" id="IPR008640">
    <property type="entry name" value="Adhesin_Head_dom"/>
</dbReference>
<keyword evidence="1" id="KW-0175">Coiled coil</keyword>
<comment type="caution">
    <text evidence="4">The sequence shown here is derived from an EMBL/GenBank/DDBJ whole genome shotgun (WGS) entry which is preliminary data.</text>
</comment>
<dbReference type="EMBL" id="CAJRAU010000002">
    <property type="protein sequence ID" value="CAG5068852.1"/>
    <property type="molecule type" value="Genomic_DNA"/>
</dbReference>
<evidence type="ECO:0000259" key="3">
    <source>
        <dbReference type="PROSITE" id="PS51688"/>
    </source>
</evidence>
<dbReference type="Pfam" id="PF05658">
    <property type="entry name" value="YadA_head"/>
    <property type="match status" value="1"/>
</dbReference>
<dbReference type="Proteomes" id="UP000679725">
    <property type="component" value="Unassembled WGS sequence"/>
</dbReference>
<dbReference type="Pfam" id="PF13884">
    <property type="entry name" value="Peptidase_S74"/>
    <property type="match status" value="1"/>
</dbReference>
<dbReference type="InterPro" id="IPR030392">
    <property type="entry name" value="S74_ICA"/>
</dbReference>
<feature type="coiled-coil region" evidence="1">
    <location>
        <begin position="436"/>
        <end position="489"/>
    </location>
</feature>
<feature type="signal peptide" evidence="2">
    <location>
        <begin position="1"/>
        <end position="35"/>
    </location>
</feature>
<evidence type="ECO:0000313" key="4">
    <source>
        <dbReference type="EMBL" id="CAG5068852.1"/>
    </source>
</evidence>
<dbReference type="PROSITE" id="PS51688">
    <property type="entry name" value="ICA"/>
    <property type="match status" value="1"/>
</dbReference>
<organism evidence="4 5">
    <name type="scientific">Dyadobacter linearis</name>
    <dbReference type="NCBI Taxonomy" id="2823330"/>
    <lineage>
        <taxon>Bacteria</taxon>
        <taxon>Pseudomonadati</taxon>
        <taxon>Bacteroidota</taxon>
        <taxon>Cytophagia</taxon>
        <taxon>Cytophagales</taxon>
        <taxon>Spirosomataceae</taxon>
        <taxon>Dyadobacter</taxon>
    </lineage>
</organism>